<dbReference type="InterPro" id="IPR036063">
    <property type="entry name" value="Smr_dom_sf"/>
</dbReference>
<evidence type="ECO:0000313" key="2">
    <source>
        <dbReference type="EMBL" id="MBU9697877.1"/>
    </source>
</evidence>
<dbReference type="PROSITE" id="PS50828">
    <property type="entry name" value="SMR"/>
    <property type="match status" value="1"/>
</dbReference>
<dbReference type="PANTHER" id="PTHR35562:SF2">
    <property type="entry name" value="DNA ENDONUCLEASE SMRA-RELATED"/>
    <property type="match status" value="1"/>
</dbReference>
<dbReference type="Gene3D" id="3.30.1370.110">
    <property type="match status" value="1"/>
</dbReference>
<dbReference type="InterPro" id="IPR002625">
    <property type="entry name" value="Smr_dom"/>
</dbReference>
<evidence type="ECO:0000259" key="1">
    <source>
        <dbReference type="PROSITE" id="PS50828"/>
    </source>
</evidence>
<dbReference type="Proteomes" id="UP000731907">
    <property type="component" value="Unassembled WGS sequence"/>
</dbReference>
<accession>A0ABS6J360</accession>
<keyword evidence="3" id="KW-1185">Reference proteome</keyword>
<sequence>MSRRRTLRPEEEELWQAVARTARPMHPKTKGFLARIDSATHPHPPVVESAPREAAIPKAWLEPFRLGQKARPVAGHDLAPGLGDALKAAPLQMDAKVHGRMVRGKLMPEARIDLHGMTLAEAHPELIRFVLNAQTAGMRLVLVITGKGKRGEDHGPIPQRMGALRHQVPQWLRLPPLGSAVLQVTEAHLKHGGSGAYYVYLRRR</sequence>
<proteinExistence type="predicted"/>
<dbReference type="Pfam" id="PF01713">
    <property type="entry name" value="Smr"/>
    <property type="match status" value="1"/>
</dbReference>
<dbReference type="EMBL" id="JAAATX020000005">
    <property type="protein sequence ID" value="MBU9697877.1"/>
    <property type="molecule type" value="Genomic_DNA"/>
</dbReference>
<comment type="caution">
    <text evidence="2">The sequence shown here is derived from an EMBL/GenBank/DDBJ whole genome shotgun (WGS) entry which is preliminary data.</text>
</comment>
<feature type="domain" description="Smr" evidence="1">
    <location>
        <begin position="112"/>
        <end position="202"/>
    </location>
</feature>
<protein>
    <submittedName>
        <fullName evidence="2">Smr/MutS family protein</fullName>
    </submittedName>
</protein>
<gene>
    <name evidence="2" type="ORF">GU927_008445</name>
</gene>
<name>A0ABS6J360_9RHOB</name>
<evidence type="ECO:0000313" key="3">
    <source>
        <dbReference type="Proteomes" id="UP000731907"/>
    </source>
</evidence>
<dbReference type="PANTHER" id="PTHR35562">
    <property type="entry name" value="DNA ENDONUCLEASE SMRA-RELATED"/>
    <property type="match status" value="1"/>
</dbReference>
<reference evidence="2 3" key="1">
    <citation type="submission" date="2021-06" db="EMBL/GenBank/DDBJ databases">
        <title>Rhodobacteraceae bacterium strain HSP-20.</title>
        <authorList>
            <person name="Chen W.-M."/>
        </authorList>
    </citation>
    <scope>NUCLEOTIDE SEQUENCE [LARGE SCALE GENOMIC DNA]</scope>
    <source>
        <strain evidence="2 3">HSP-20</strain>
    </source>
</reference>
<dbReference type="SMART" id="SM00463">
    <property type="entry name" value="SMR"/>
    <property type="match status" value="1"/>
</dbReference>
<organism evidence="2 3">
    <name type="scientific">Paragemmobacter amnigenus</name>
    <dbReference type="NCBI Taxonomy" id="2852097"/>
    <lineage>
        <taxon>Bacteria</taxon>
        <taxon>Pseudomonadati</taxon>
        <taxon>Pseudomonadota</taxon>
        <taxon>Alphaproteobacteria</taxon>
        <taxon>Rhodobacterales</taxon>
        <taxon>Paracoccaceae</taxon>
        <taxon>Paragemmobacter</taxon>
    </lineage>
</organism>
<dbReference type="RefSeq" id="WP_161761964.1">
    <property type="nucleotide sequence ID" value="NZ_JAAATX020000005.1"/>
</dbReference>
<dbReference type="SUPFAM" id="SSF160443">
    <property type="entry name" value="SMR domain-like"/>
    <property type="match status" value="1"/>
</dbReference>